<organism evidence="1 2">
    <name type="scientific">Carnobacterium maltaromaticum</name>
    <name type="common">Carnobacterium piscicola</name>
    <dbReference type="NCBI Taxonomy" id="2751"/>
    <lineage>
        <taxon>Bacteria</taxon>
        <taxon>Bacillati</taxon>
        <taxon>Bacillota</taxon>
        <taxon>Bacilli</taxon>
        <taxon>Lactobacillales</taxon>
        <taxon>Carnobacteriaceae</taxon>
        <taxon>Carnobacterium</taxon>
    </lineage>
</organism>
<sequence length="237" mass="26991">MELLEKDTPNFIFNNANALVDYGCIIENELPEITAQPNISVKKIPARSRELHIWHNDYLSYDLPVKDITIPYENFNDVIRWLRGSGKLITHNDPDKYRDVFVSISKEQSYENEWGVFYTFDLTFECQPFKKKIYEESTDLEQGENIIVDNGMEPSSPYFEFTSTGGDITITIENKIFKLLATTAGSITLDCEMGLAVFDGSIVKTHGEYPKLHPGENSIILDGAFSSATILKRSVWL</sequence>
<reference evidence="1" key="1">
    <citation type="submission" date="2023-08" db="EMBL/GenBank/DDBJ databases">
        <title>Genomic characterization of piscicolin 126 produced by Carnobacterium maltaromaticum CM22 strain isolated from salmon (Salmo salar).</title>
        <authorList>
            <person name="Gonzalez-Gragera E."/>
            <person name="Garcia-Lopez J.D."/>
            <person name="Teso-Perez C."/>
            <person name="Gimenez-Hernandez I."/>
            <person name="Peralta-Sanchez J.M."/>
            <person name="Valdivia E."/>
            <person name="Montalban-Lopez M."/>
            <person name="Martin-Platero A.M."/>
            <person name="Banos A."/>
            <person name="Martinez-Bueno M."/>
        </authorList>
    </citation>
    <scope>NUCLEOTIDE SEQUENCE</scope>
    <source>
        <strain evidence="1">CM22</strain>
    </source>
</reference>
<dbReference type="AlphaFoldDB" id="A0AAW9K4T2"/>
<name>A0AAW9K4T2_CARML</name>
<proteinExistence type="predicted"/>
<evidence type="ECO:0000313" key="1">
    <source>
        <dbReference type="EMBL" id="MDZ5758697.1"/>
    </source>
</evidence>
<accession>A0AAW9K4T2</accession>
<comment type="caution">
    <text evidence="1">The sequence shown here is derived from an EMBL/GenBank/DDBJ whole genome shotgun (WGS) entry which is preliminary data.</text>
</comment>
<dbReference type="EMBL" id="JAVBVO010000003">
    <property type="protein sequence ID" value="MDZ5758697.1"/>
    <property type="molecule type" value="Genomic_DNA"/>
</dbReference>
<evidence type="ECO:0000313" key="2">
    <source>
        <dbReference type="Proteomes" id="UP001290462"/>
    </source>
</evidence>
<dbReference type="Proteomes" id="UP001290462">
    <property type="component" value="Unassembled WGS sequence"/>
</dbReference>
<dbReference type="RefSeq" id="WP_322808868.1">
    <property type="nucleotide sequence ID" value="NZ_JAVBVO010000003.1"/>
</dbReference>
<gene>
    <name evidence="1" type="ORF">RAK27_08530</name>
</gene>
<protein>
    <submittedName>
        <fullName evidence="1">Phage tail protein</fullName>
    </submittedName>
</protein>